<reference evidence="2" key="1">
    <citation type="submission" date="2023-07" db="EMBL/GenBank/DDBJ databases">
        <title>Genomic Encyclopedia of Type Strains, Phase IV (KMG-IV): sequencing the most valuable type-strain genomes for metagenomic binning, comparative biology and taxonomic classification.</title>
        <authorList>
            <person name="Goeker M."/>
        </authorList>
    </citation>
    <scope>NUCLEOTIDE SEQUENCE</scope>
    <source>
        <strain evidence="2">DSM 19569</strain>
    </source>
</reference>
<evidence type="ECO:0000259" key="1">
    <source>
        <dbReference type="Pfam" id="PF12281"/>
    </source>
</evidence>
<dbReference type="AlphaFoldDB" id="A0AAJ1TWU9"/>
<dbReference type="RefSeq" id="WP_230366727.1">
    <property type="nucleotide sequence ID" value="NZ_JAJALK010000007.1"/>
</dbReference>
<protein>
    <recommendedName>
        <fullName evidence="1">Nucleotidyltransferase-like domain-containing protein</fullName>
    </recommendedName>
</protein>
<accession>A0AAJ1TWU9</accession>
<proteinExistence type="predicted"/>
<evidence type="ECO:0000313" key="2">
    <source>
        <dbReference type="EMBL" id="MDQ0544967.1"/>
    </source>
</evidence>
<dbReference type="Pfam" id="PF12281">
    <property type="entry name" value="NTP_transf_8"/>
    <property type="match status" value="1"/>
</dbReference>
<evidence type="ECO:0000313" key="3">
    <source>
        <dbReference type="Proteomes" id="UP001223420"/>
    </source>
</evidence>
<organism evidence="2 3">
    <name type="scientific">Methylobacterium brachiatum</name>
    <dbReference type="NCBI Taxonomy" id="269660"/>
    <lineage>
        <taxon>Bacteria</taxon>
        <taxon>Pseudomonadati</taxon>
        <taxon>Pseudomonadota</taxon>
        <taxon>Alphaproteobacteria</taxon>
        <taxon>Hyphomicrobiales</taxon>
        <taxon>Methylobacteriaceae</taxon>
        <taxon>Methylobacterium</taxon>
    </lineage>
</organism>
<dbReference type="InterPro" id="IPR058575">
    <property type="entry name" value="NTP_transf_8_dom"/>
</dbReference>
<feature type="domain" description="Nucleotidyltransferase-like" evidence="1">
    <location>
        <begin position="102"/>
        <end position="202"/>
    </location>
</feature>
<sequence length="338" mass="36248">MADLLQQSADELFDPEFPENGSVLVRPGRAGARSGHVYYQGYRRDGGETDRGQRFARYIGRSDDPGVMAWVVRFQRIKAVRAERTTTVRALIGAGVPQPDRITGRIIEALAKARLFSDGAVLLGTAAYQTYGGVLGVRLSRALSRPAEHDEGRSARIALRAADQIPNLLAALRGIDSSFAPIASAADVVGTTRFRNAGHLQINVHVASELAVLVDESVQSIVLHGPGIPVIVPAPECWVVSTLLEQGWCINSTDDPNQAFARAAEVIEALSMVGREHALARAFDAAWHRALKAKVDLRASVQHLPAPARAILQRHAGIREASSTPASSSALRPIADSA</sequence>
<gene>
    <name evidence="2" type="ORF">QO001_003905</name>
</gene>
<name>A0AAJ1TWU9_9HYPH</name>
<dbReference type="Proteomes" id="UP001223420">
    <property type="component" value="Unassembled WGS sequence"/>
</dbReference>
<dbReference type="EMBL" id="JAUSWL010000007">
    <property type="protein sequence ID" value="MDQ0544967.1"/>
    <property type="molecule type" value="Genomic_DNA"/>
</dbReference>
<comment type="caution">
    <text evidence="2">The sequence shown here is derived from an EMBL/GenBank/DDBJ whole genome shotgun (WGS) entry which is preliminary data.</text>
</comment>